<dbReference type="EMBL" id="BOQP01000035">
    <property type="protein sequence ID" value="GIM78770.1"/>
    <property type="molecule type" value="Genomic_DNA"/>
</dbReference>
<feature type="compositionally biased region" description="Polar residues" evidence="1">
    <location>
        <begin position="1"/>
        <end position="23"/>
    </location>
</feature>
<accession>A0A919SUU3</accession>
<proteinExistence type="predicted"/>
<feature type="region of interest" description="Disordered" evidence="1">
    <location>
        <begin position="1"/>
        <end position="66"/>
    </location>
</feature>
<organism evidence="2 3">
    <name type="scientific">Winogradskya consettensis</name>
    <dbReference type="NCBI Taxonomy" id="113560"/>
    <lineage>
        <taxon>Bacteria</taxon>
        <taxon>Bacillati</taxon>
        <taxon>Actinomycetota</taxon>
        <taxon>Actinomycetes</taxon>
        <taxon>Micromonosporales</taxon>
        <taxon>Micromonosporaceae</taxon>
        <taxon>Winogradskya</taxon>
    </lineage>
</organism>
<dbReference type="AlphaFoldDB" id="A0A919SUU3"/>
<gene>
    <name evidence="2" type="ORF">Aco04nite_62130</name>
</gene>
<keyword evidence="3" id="KW-1185">Reference proteome</keyword>
<dbReference type="Proteomes" id="UP000680865">
    <property type="component" value="Unassembled WGS sequence"/>
</dbReference>
<sequence length="66" mass="6671">MQDTAIHQAKHSFSTFLAQNPNQHCGVPAAGEGSGNPEPADHHGGPTARRTRGQEGGGSGGEVGIP</sequence>
<evidence type="ECO:0000313" key="2">
    <source>
        <dbReference type="EMBL" id="GIM78770.1"/>
    </source>
</evidence>
<protein>
    <submittedName>
        <fullName evidence="2">Uncharacterized protein</fullName>
    </submittedName>
</protein>
<feature type="compositionally biased region" description="Gly residues" evidence="1">
    <location>
        <begin position="54"/>
        <end position="66"/>
    </location>
</feature>
<reference evidence="2" key="1">
    <citation type="submission" date="2021-03" db="EMBL/GenBank/DDBJ databases">
        <title>Whole genome shotgun sequence of Actinoplanes consettensis NBRC 14913.</title>
        <authorList>
            <person name="Komaki H."/>
            <person name="Tamura T."/>
        </authorList>
    </citation>
    <scope>NUCLEOTIDE SEQUENCE</scope>
    <source>
        <strain evidence="2">NBRC 14913</strain>
    </source>
</reference>
<evidence type="ECO:0000313" key="3">
    <source>
        <dbReference type="Proteomes" id="UP000680865"/>
    </source>
</evidence>
<comment type="caution">
    <text evidence="2">The sequence shown here is derived from an EMBL/GenBank/DDBJ whole genome shotgun (WGS) entry which is preliminary data.</text>
</comment>
<evidence type="ECO:0000256" key="1">
    <source>
        <dbReference type="SAM" id="MobiDB-lite"/>
    </source>
</evidence>
<name>A0A919SUU3_9ACTN</name>